<dbReference type="EMBL" id="JAUTDP010000001">
    <property type="protein sequence ID" value="KAK3402773.1"/>
    <property type="molecule type" value="Genomic_DNA"/>
</dbReference>
<comment type="caution">
    <text evidence="2">The sequence shown here is derived from an EMBL/GenBank/DDBJ whole genome shotgun (WGS) entry which is preliminary data.</text>
</comment>
<evidence type="ECO:0008006" key="4">
    <source>
        <dbReference type="Google" id="ProtNLM"/>
    </source>
</evidence>
<organism evidence="2 3">
    <name type="scientific">Sordaria brevicollis</name>
    <dbReference type="NCBI Taxonomy" id="83679"/>
    <lineage>
        <taxon>Eukaryota</taxon>
        <taxon>Fungi</taxon>
        <taxon>Dikarya</taxon>
        <taxon>Ascomycota</taxon>
        <taxon>Pezizomycotina</taxon>
        <taxon>Sordariomycetes</taxon>
        <taxon>Sordariomycetidae</taxon>
        <taxon>Sordariales</taxon>
        <taxon>Sordariaceae</taxon>
        <taxon>Sordaria</taxon>
    </lineage>
</organism>
<keyword evidence="3" id="KW-1185">Reference proteome</keyword>
<name>A0AAE0UG36_SORBR</name>
<proteinExistence type="predicted"/>
<sequence length="657" mass="71588">MLPPRLSTRGDVELRPDRFLKLPYYQTIPRNLTHQVTFTSITSGLDFILNTTSAPVPSYRDIAPWTKHLIPGGCQISDPVDPITSSDSPTAPLNCSEACLNSSLLFGSLPTLANCITISSVALTTQNSSLSFSSPTNTTALAQFGVASADLAALNGDALLSDVVQCAVASCTMDGQGGECSENGLSALSGLPTLGFGDLPLLSAGLSHFCGGFVASIDSDVAGPGACRPLSLSHPVLLSHVSQSYLALFFFLLVKLFNSSPRKLAFLYSVAGPRHNVAKLPKWQTSLMLSKPNAALISATVEFHEAQTFLVLAMQAATLATASFRSTCSNNGDSPCPTLESVASIAQSVMSAEMVRTLVFDSVLPVLLVQSALQKVGVKWWYTNLSTLLATSLAIIIQTWSRFPLTFSELFNHLKQKQPVSQCGNNPPLTVYCLGSLSQFEANQGNRLSMSAMPSPVWIAGSMMTVLLIDMIVRDATFRRYASALLPKQWKENRLWEKGFRHTVMLTIYRVSWVWLDLGLIVCVALHLQDLRRLTDGKAGLLSNPELWSYGQLISAMIWAPVMAKYVYYNIFGVKAGFEGRMANWYKVINERATGDESLHQNTMTDGVEESSDSLTPNHIPRAPRLVFTPFGALRVREPPSLREIQGRALRDQLQIQ</sequence>
<evidence type="ECO:0000313" key="2">
    <source>
        <dbReference type="EMBL" id="KAK3402773.1"/>
    </source>
</evidence>
<gene>
    <name evidence="2" type="ORF">B0T20DRAFT_428392</name>
</gene>
<evidence type="ECO:0000313" key="3">
    <source>
        <dbReference type="Proteomes" id="UP001281003"/>
    </source>
</evidence>
<dbReference type="AlphaFoldDB" id="A0AAE0UG36"/>
<reference evidence="2" key="1">
    <citation type="journal article" date="2023" name="Mol. Phylogenet. Evol.">
        <title>Genome-scale phylogeny and comparative genomics of the fungal order Sordariales.</title>
        <authorList>
            <person name="Hensen N."/>
            <person name="Bonometti L."/>
            <person name="Westerberg I."/>
            <person name="Brannstrom I.O."/>
            <person name="Guillou S."/>
            <person name="Cros-Aarteil S."/>
            <person name="Calhoun S."/>
            <person name="Haridas S."/>
            <person name="Kuo A."/>
            <person name="Mondo S."/>
            <person name="Pangilinan J."/>
            <person name="Riley R."/>
            <person name="LaButti K."/>
            <person name="Andreopoulos B."/>
            <person name="Lipzen A."/>
            <person name="Chen C."/>
            <person name="Yan M."/>
            <person name="Daum C."/>
            <person name="Ng V."/>
            <person name="Clum A."/>
            <person name="Steindorff A."/>
            <person name="Ohm R.A."/>
            <person name="Martin F."/>
            <person name="Silar P."/>
            <person name="Natvig D.O."/>
            <person name="Lalanne C."/>
            <person name="Gautier V."/>
            <person name="Ament-Velasquez S.L."/>
            <person name="Kruys A."/>
            <person name="Hutchinson M.I."/>
            <person name="Powell A.J."/>
            <person name="Barry K."/>
            <person name="Miller A.N."/>
            <person name="Grigoriev I.V."/>
            <person name="Debuchy R."/>
            <person name="Gladieux P."/>
            <person name="Hiltunen Thoren M."/>
            <person name="Johannesson H."/>
        </authorList>
    </citation>
    <scope>NUCLEOTIDE SEQUENCE</scope>
    <source>
        <strain evidence="2">FGSC 1904</strain>
    </source>
</reference>
<feature type="transmembrane region" description="Helical" evidence="1">
    <location>
        <begin position="548"/>
        <end position="568"/>
    </location>
</feature>
<feature type="transmembrane region" description="Helical" evidence="1">
    <location>
        <begin position="508"/>
        <end position="528"/>
    </location>
</feature>
<keyword evidence="1" id="KW-0472">Membrane</keyword>
<feature type="transmembrane region" description="Helical" evidence="1">
    <location>
        <begin position="455"/>
        <end position="473"/>
    </location>
</feature>
<keyword evidence="1" id="KW-1133">Transmembrane helix</keyword>
<protein>
    <recommendedName>
        <fullName evidence="4">Transmembrane protein</fullName>
    </recommendedName>
</protein>
<reference evidence="2" key="2">
    <citation type="submission" date="2023-07" db="EMBL/GenBank/DDBJ databases">
        <authorList>
            <consortium name="Lawrence Berkeley National Laboratory"/>
            <person name="Haridas S."/>
            <person name="Hensen N."/>
            <person name="Bonometti L."/>
            <person name="Westerberg I."/>
            <person name="Brannstrom I.O."/>
            <person name="Guillou S."/>
            <person name="Cros-Aarteil S."/>
            <person name="Calhoun S."/>
            <person name="Kuo A."/>
            <person name="Mondo S."/>
            <person name="Pangilinan J."/>
            <person name="Riley R."/>
            <person name="LaButti K."/>
            <person name="Andreopoulos B."/>
            <person name="Lipzen A."/>
            <person name="Chen C."/>
            <person name="Yanf M."/>
            <person name="Daum C."/>
            <person name="Ng V."/>
            <person name="Clum A."/>
            <person name="Steindorff A."/>
            <person name="Ohm R."/>
            <person name="Martin F."/>
            <person name="Silar P."/>
            <person name="Natvig D."/>
            <person name="Lalanne C."/>
            <person name="Gautier V."/>
            <person name="Ament-velasquez S.L."/>
            <person name="Kruys A."/>
            <person name="Hutchinson M.I."/>
            <person name="Powell A.J."/>
            <person name="Barry K."/>
            <person name="Miller A.N."/>
            <person name="Grigoriev I.V."/>
            <person name="Debuchy R."/>
            <person name="Gladieux P."/>
            <person name="Thoren M.H."/>
            <person name="Johannesson H."/>
        </authorList>
    </citation>
    <scope>NUCLEOTIDE SEQUENCE</scope>
    <source>
        <strain evidence="2">FGSC 1904</strain>
    </source>
</reference>
<keyword evidence="1" id="KW-0812">Transmembrane</keyword>
<dbReference type="Proteomes" id="UP001281003">
    <property type="component" value="Unassembled WGS sequence"/>
</dbReference>
<accession>A0AAE0UG36</accession>
<evidence type="ECO:0000256" key="1">
    <source>
        <dbReference type="SAM" id="Phobius"/>
    </source>
</evidence>